<proteinExistence type="predicted"/>
<feature type="chain" id="PRO_5046964094" evidence="1">
    <location>
        <begin position="27"/>
        <end position="452"/>
    </location>
</feature>
<comment type="caution">
    <text evidence="2">The sequence shown here is derived from an EMBL/GenBank/DDBJ whole genome shotgun (WGS) entry which is preliminary data.</text>
</comment>
<dbReference type="PANTHER" id="PTHR43649:SF14">
    <property type="entry name" value="BLR3389 PROTEIN"/>
    <property type="match status" value="1"/>
</dbReference>
<keyword evidence="3" id="KW-1185">Reference proteome</keyword>
<dbReference type="Pfam" id="PF01547">
    <property type="entry name" value="SBP_bac_1"/>
    <property type="match status" value="1"/>
</dbReference>
<dbReference type="Gene3D" id="3.40.190.10">
    <property type="entry name" value="Periplasmic binding protein-like II"/>
    <property type="match status" value="2"/>
</dbReference>
<sequence length="452" mass="48246">MRSHSQRLTAVLAGVAVLALAGCSSAQSGESDQTTLKVVYLIEGDASPLDAVMQQAKAEYEEANPEVTVDLQPLKSSADDYFTKLALMNRSEATAPDVIYEDSFQVKSDAAAGYLAPLDDRLAAWEDWGQFVDAAKAAGEGVDGNIYAVSLGTDTQGLWYNKDVFEAAGIPLPFEPESWDDLLDAAEKIKANVPDVYPWEIYAGIQLAEAGTMRGFQTFLSGTDDSLFNEETGKWVVNSQGFEDTLELISTVYGEGYSPEASIALDPALTQTVWGTWLPEGKVGMVVDGSWLPSGWADTGATPFPEWTEKIGWAAIPTQDGGGAGTTSMSGGWTVAMGSKTKHPDEAFDFITTLLSEQNALKFAVEGTQIAVRDDVAAEPDYTGANPTVPFFTDQVDVTHFRPATPDYPQISQQIAIATEAVVNGTSPADAAKAYDQAVIGIVGEDNTESGR</sequence>
<dbReference type="InterPro" id="IPR050490">
    <property type="entry name" value="Bact_solute-bd_prot1"/>
</dbReference>
<dbReference type="Proteomes" id="UP001500929">
    <property type="component" value="Unassembled WGS sequence"/>
</dbReference>
<organism evidence="2 3">
    <name type="scientific">Herbiconiux moechotypicola</name>
    <dbReference type="NCBI Taxonomy" id="637393"/>
    <lineage>
        <taxon>Bacteria</taxon>
        <taxon>Bacillati</taxon>
        <taxon>Actinomycetota</taxon>
        <taxon>Actinomycetes</taxon>
        <taxon>Micrococcales</taxon>
        <taxon>Microbacteriaceae</taxon>
        <taxon>Herbiconiux</taxon>
    </lineage>
</organism>
<evidence type="ECO:0000313" key="3">
    <source>
        <dbReference type="Proteomes" id="UP001500929"/>
    </source>
</evidence>
<dbReference type="PANTHER" id="PTHR43649">
    <property type="entry name" value="ARABINOSE-BINDING PROTEIN-RELATED"/>
    <property type="match status" value="1"/>
</dbReference>
<evidence type="ECO:0000256" key="1">
    <source>
        <dbReference type="SAM" id="SignalP"/>
    </source>
</evidence>
<dbReference type="PROSITE" id="PS51257">
    <property type="entry name" value="PROKAR_LIPOPROTEIN"/>
    <property type="match status" value="1"/>
</dbReference>
<accession>A0ABN3E2W2</accession>
<name>A0ABN3E2W2_9MICO</name>
<dbReference type="EMBL" id="BAAAQY010000013">
    <property type="protein sequence ID" value="GAA2247204.1"/>
    <property type="molecule type" value="Genomic_DNA"/>
</dbReference>
<feature type="signal peptide" evidence="1">
    <location>
        <begin position="1"/>
        <end position="26"/>
    </location>
</feature>
<dbReference type="SUPFAM" id="SSF53850">
    <property type="entry name" value="Periplasmic binding protein-like II"/>
    <property type="match status" value="1"/>
</dbReference>
<protein>
    <submittedName>
        <fullName evidence="2">Extracellular solute-binding protein</fullName>
    </submittedName>
</protein>
<evidence type="ECO:0000313" key="2">
    <source>
        <dbReference type="EMBL" id="GAA2247204.1"/>
    </source>
</evidence>
<gene>
    <name evidence="2" type="ORF">GCM10009851_35790</name>
</gene>
<dbReference type="InterPro" id="IPR006059">
    <property type="entry name" value="SBP"/>
</dbReference>
<keyword evidence="1" id="KW-0732">Signal</keyword>
<reference evidence="2 3" key="1">
    <citation type="journal article" date="2019" name="Int. J. Syst. Evol. Microbiol.">
        <title>The Global Catalogue of Microorganisms (GCM) 10K type strain sequencing project: providing services to taxonomists for standard genome sequencing and annotation.</title>
        <authorList>
            <consortium name="The Broad Institute Genomics Platform"/>
            <consortium name="The Broad Institute Genome Sequencing Center for Infectious Disease"/>
            <person name="Wu L."/>
            <person name="Ma J."/>
        </authorList>
    </citation>
    <scope>NUCLEOTIDE SEQUENCE [LARGE SCALE GENOMIC DNA]</scope>
    <source>
        <strain evidence="2 3">JCM 16117</strain>
    </source>
</reference>
<dbReference type="RefSeq" id="WP_259481051.1">
    <property type="nucleotide sequence ID" value="NZ_BAAAQY010000013.1"/>
</dbReference>